<dbReference type="AlphaFoldDB" id="A0A840SB81"/>
<dbReference type="RefSeq" id="WP_138855133.1">
    <property type="nucleotide sequence ID" value="NZ_CP040709.1"/>
</dbReference>
<evidence type="ECO:0008006" key="4">
    <source>
        <dbReference type="Google" id="ProtNLM"/>
    </source>
</evidence>
<dbReference type="InterPro" id="IPR008557">
    <property type="entry name" value="PhoX"/>
</dbReference>
<protein>
    <recommendedName>
        <fullName evidence="4">PhoX family phosphatase</fullName>
    </recommendedName>
</protein>
<dbReference type="EMBL" id="JACHHO010000005">
    <property type="protein sequence ID" value="MBB5205609.1"/>
    <property type="molecule type" value="Genomic_DNA"/>
</dbReference>
<reference evidence="2 3" key="1">
    <citation type="submission" date="2020-08" db="EMBL/GenBank/DDBJ databases">
        <title>Genomic Encyclopedia of Type Strains, Phase IV (KMG-IV): sequencing the most valuable type-strain genomes for metagenomic binning, comparative biology and taxonomic classification.</title>
        <authorList>
            <person name="Goeker M."/>
        </authorList>
    </citation>
    <scope>NUCLEOTIDE SEQUENCE [LARGE SCALE GENOMIC DNA]</scope>
    <source>
        <strain evidence="2 3">DSM 23958</strain>
    </source>
</reference>
<dbReference type="Proteomes" id="UP000554837">
    <property type="component" value="Unassembled WGS sequence"/>
</dbReference>
<gene>
    <name evidence="2" type="ORF">HNQ51_002936</name>
</gene>
<feature type="region of interest" description="Disordered" evidence="1">
    <location>
        <begin position="1"/>
        <end position="25"/>
    </location>
</feature>
<accession>A0A840SB81</accession>
<proteinExistence type="predicted"/>
<dbReference type="PROSITE" id="PS51318">
    <property type="entry name" value="TAT"/>
    <property type="match status" value="1"/>
</dbReference>
<dbReference type="OrthoDB" id="9801383at2"/>
<feature type="compositionally biased region" description="Pro residues" evidence="1">
    <location>
        <begin position="69"/>
        <end position="83"/>
    </location>
</feature>
<sequence>MKTKNSPPLEPGFITFNDEDSNRSANPEFGQVLAARLSRRSILRGSLGATSAALSGVLLTACSDDNTPAPTPAPAPAPAPAPSPTVTSLSFAAVAKSLEDKVTVPAGYTATILYALGDPLRAATADFKNDGTDTDFENRAGDHHDGMEWFGLSATGAASATSVDRGLLAINHEATTDETRASFFLHANGGTATLPRPAAEVDKELAIHGISVVEVKKTGSSWATVKDSSFNFRVTQNTEVDIAGPLKGNALAITKYSPTGTSTRGTLNNCGTGKTPWGSFLTGEENWAGYFFRVATDDTVRGNDKSVTALKRYGRSQGAASRHGWETGGADDRFLRWNNSKSGVSVDGSDDYRNEMNLQGYIVEFDPYTKTKKGVKRSALGRFAHESAAFGKPVAGQPLAVYMGDDARNEYIYKFVSTAAWADADANPSPDNRLAVGSKYLDQGKLMVAKFNADGTGQWVDLSLTNTTVRDYAAYTFADHADICVNTRLAADAVGATKMDRPEWCSVNPKNGEIYFALTNNSNRRAEPAAGGSQLAPDSANPRVYTDVKGTSSTSTGNPNGHILRIKEGTGGNAATAFTWDIYVFAAEASAASGLVNISNLTSEQDMSSPDGLAFSPATGICWIQTDDGAFTDVTNCMMLAALPGQVGDGAKKTLSYPRSSGGALTVDTYVGKTPGANELKRFLVGPKDCEITGVAETPDGKALFINIQHPGENTKMADIADPTKYTSQWPSNAGYGAGKRPRSATIVITKNDGDVIGR</sequence>
<evidence type="ECO:0000256" key="1">
    <source>
        <dbReference type="SAM" id="MobiDB-lite"/>
    </source>
</evidence>
<feature type="region of interest" description="Disordered" evidence="1">
    <location>
        <begin position="65"/>
        <end position="84"/>
    </location>
</feature>
<evidence type="ECO:0000313" key="2">
    <source>
        <dbReference type="EMBL" id="MBB5205609.1"/>
    </source>
</evidence>
<evidence type="ECO:0000313" key="3">
    <source>
        <dbReference type="Proteomes" id="UP000554837"/>
    </source>
</evidence>
<organism evidence="2 3">
    <name type="scientific">Inhella inkyongensis</name>
    <dbReference type="NCBI Taxonomy" id="392593"/>
    <lineage>
        <taxon>Bacteria</taxon>
        <taxon>Pseudomonadati</taxon>
        <taxon>Pseudomonadota</taxon>
        <taxon>Betaproteobacteria</taxon>
        <taxon>Burkholderiales</taxon>
        <taxon>Sphaerotilaceae</taxon>
        <taxon>Inhella</taxon>
    </lineage>
</organism>
<dbReference type="InterPro" id="IPR006311">
    <property type="entry name" value="TAT_signal"/>
</dbReference>
<keyword evidence="3" id="KW-1185">Reference proteome</keyword>
<name>A0A840SB81_9BURK</name>
<dbReference type="PANTHER" id="PTHR35399:SF2">
    <property type="entry name" value="DUF839 DOMAIN-CONTAINING PROTEIN"/>
    <property type="match status" value="1"/>
</dbReference>
<comment type="caution">
    <text evidence="2">The sequence shown here is derived from an EMBL/GenBank/DDBJ whole genome shotgun (WGS) entry which is preliminary data.</text>
</comment>
<dbReference type="Pfam" id="PF05787">
    <property type="entry name" value="PhoX"/>
    <property type="match status" value="1"/>
</dbReference>
<dbReference type="PANTHER" id="PTHR35399">
    <property type="entry name" value="SLR8030 PROTEIN"/>
    <property type="match status" value="1"/>
</dbReference>